<keyword evidence="1" id="KW-0808">Transferase</keyword>
<dbReference type="InterPro" id="IPR016181">
    <property type="entry name" value="Acyl_CoA_acyltransferase"/>
</dbReference>
<dbReference type="OMA" id="PEWHTHI"/>
<dbReference type="Pfam" id="PF00583">
    <property type="entry name" value="Acetyltransf_1"/>
    <property type="match status" value="1"/>
</dbReference>
<dbReference type="AlphaFoldDB" id="X6MB00"/>
<evidence type="ECO:0000256" key="3">
    <source>
        <dbReference type="SAM" id="Phobius"/>
    </source>
</evidence>
<gene>
    <name evidence="5" type="ORF">RFI_26556</name>
</gene>
<keyword evidence="2" id="KW-0012">Acyltransferase</keyword>
<dbReference type="OrthoDB" id="10264728at2759"/>
<name>X6MB00_RETFI</name>
<evidence type="ECO:0000256" key="2">
    <source>
        <dbReference type="ARBA" id="ARBA00023315"/>
    </source>
</evidence>
<dbReference type="PANTHER" id="PTHR45910">
    <property type="entry name" value="N-ALPHA-ACETYLTRANSFERASE 20"/>
    <property type="match status" value="1"/>
</dbReference>
<dbReference type="GO" id="GO:0031416">
    <property type="term" value="C:NatB complex"/>
    <property type="evidence" value="ECO:0007669"/>
    <property type="project" value="TreeGrafter"/>
</dbReference>
<dbReference type="PROSITE" id="PS51186">
    <property type="entry name" value="GNAT"/>
    <property type="match status" value="1"/>
</dbReference>
<keyword evidence="3" id="KW-1133">Transmembrane helix</keyword>
<dbReference type="SUPFAM" id="SSF55729">
    <property type="entry name" value="Acyl-CoA N-acyltransferases (Nat)"/>
    <property type="match status" value="1"/>
</dbReference>
<feature type="transmembrane region" description="Helical" evidence="3">
    <location>
        <begin position="116"/>
        <end position="135"/>
    </location>
</feature>
<dbReference type="InterPro" id="IPR000182">
    <property type="entry name" value="GNAT_dom"/>
</dbReference>
<dbReference type="Proteomes" id="UP000023152">
    <property type="component" value="Unassembled WGS sequence"/>
</dbReference>
<evidence type="ECO:0000259" key="4">
    <source>
        <dbReference type="PROSITE" id="PS51186"/>
    </source>
</evidence>
<accession>X6MB00</accession>
<evidence type="ECO:0000313" key="5">
    <source>
        <dbReference type="EMBL" id="ETO10821.1"/>
    </source>
</evidence>
<organism evidence="5 6">
    <name type="scientific">Reticulomyxa filosa</name>
    <dbReference type="NCBI Taxonomy" id="46433"/>
    <lineage>
        <taxon>Eukaryota</taxon>
        <taxon>Sar</taxon>
        <taxon>Rhizaria</taxon>
        <taxon>Retaria</taxon>
        <taxon>Foraminifera</taxon>
        <taxon>Monothalamids</taxon>
        <taxon>Reticulomyxidae</taxon>
        <taxon>Reticulomyxa</taxon>
    </lineage>
</organism>
<evidence type="ECO:0000313" key="6">
    <source>
        <dbReference type="Proteomes" id="UP000023152"/>
    </source>
</evidence>
<dbReference type="CDD" id="cd04301">
    <property type="entry name" value="NAT_SF"/>
    <property type="match status" value="1"/>
</dbReference>
<keyword evidence="3" id="KW-0812">Transmembrane</keyword>
<keyword evidence="6" id="KW-1185">Reference proteome</keyword>
<dbReference type="InterPro" id="IPR051646">
    <property type="entry name" value="NatB_acetyltransferase_subunit"/>
</dbReference>
<reference evidence="5 6" key="1">
    <citation type="journal article" date="2013" name="Curr. Biol.">
        <title>The Genome of the Foraminiferan Reticulomyxa filosa.</title>
        <authorList>
            <person name="Glockner G."/>
            <person name="Hulsmann N."/>
            <person name="Schleicher M."/>
            <person name="Noegel A.A."/>
            <person name="Eichinger L."/>
            <person name="Gallinger C."/>
            <person name="Pawlowski J."/>
            <person name="Sierra R."/>
            <person name="Euteneuer U."/>
            <person name="Pillet L."/>
            <person name="Moustafa A."/>
            <person name="Platzer M."/>
            <person name="Groth M."/>
            <person name="Szafranski K."/>
            <person name="Schliwa M."/>
        </authorList>
    </citation>
    <scope>NUCLEOTIDE SEQUENCE [LARGE SCALE GENOMIC DNA]</scope>
</reference>
<dbReference type="Gene3D" id="3.40.630.30">
    <property type="match status" value="1"/>
</dbReference>
<dbReference type="PANTHER" id="PTHR45910:SF1">
    <property type="entry name" value="N-ALPHA-ACETYLTRANSFERASE 20"/>
    <property type="match status" value="1"/>
</dbReference>
<feature type="domain" description="N-acetyltransferase" evidence="4">
    <location>
        <begin position="1"/>
        <end position="122"/>
    </location>
</feature>
<evidence type="ECO:0000256" key="1">
    <source>
        <dbReference type="ARBA" id="ARBA00022679"/>
    </source>
</evidence>
<keyword evidence="3" id="KW-0472">Membrane</keyword>
<comment type="caution">
    <text evidence="5">The sequence shown here is derived from an EMBL/GenBank/DDBJ whole genome shotgun (WGS) entry which is preliminary data.</text>
</comment>
<dbReference type="GO" id="GO:0004596">
    <property type="term" value="F:protein-N-terminal amino-acid acetyltransferase activity"/>
    <property type="evidence" value="ECO:0007669"/>
    <property type="project" value="TreeGrafter"/>
</dbReference>
<dbReference type="EMBL" id="ASPP01023093">
    <property type="protein sequence ID" value="ETO10821.1"/>
    <property type="molecule type" value="Genomic_DNA"/>
</dbReference>
<protein>
    <recommendedName>
        <fullName evidence="4">N-acetyltransferase domain-containing protein</fullName>
    </recommendedName>
</protein>
<proteinExistence type="predicted"/>
<sequence>MQFYMHYMCNWPEYFKVALGPNNDIMGYLIGKAEGSDQKWHGHVSAVTVAPEYRRLGLATDLMKYLEKVTNELHKAWFVDLFVRSGNAAAIKFYQHLGYSIYRKVLKYYSDNKEDAYGLSLCFCSFVSLLSSLYLSGSQIYTV</sequence>